<dbReference type="PANTHER" id="PTHR20963:SF8">
    <property type="entry name" value="MULTIPLE INOSITOL POLYPHOSPHATE PHOSPHATASE 1"/>
    <property type="match status" value="1"/>
</dbReference>
<comment type="similarity">
    <text evidence="2">Belongs to the histidine acid phosphatase family. MINPP1 subfamily.</text>
</comment>
<accession>A0A9N9ED98</accession>
<evidence type="ECO:0000256" key="4">
    <source>
        <dbReference type="ARBA" id="ARBA00013040"/>
    </source>
</evidence>
<dbReference type="InterPro" id="IPR000560">
    <property type="entry name" value="His_Pase_clade-2"/>
</dbReference>
<evidence type="ECO:0000256" key="6">
    <source>
        <dbReference type="ARBA" id="ARBA00022475"/>
    </source>
</evidence>
<evidence type="ECO:0000256" key="9">
    <source>
        <dbReference type="ARBA" id="ARBA00023136"/>
    </source>
</evidence>
<evidence type="ECO:0000313" key="19">
    <source>
        <dbReference type="Proteomes" id="UP000789570"/>
    </source>
</evidence>
<evidence type="ECO:0000256" key="10">
    <source>
        <dbReference type="ARBA" id="ARBA00023180"/>
    </source>
</evidence>
<sequence length="438" mass="51673">MMMFPYRILYSIFIINLFVSYNPTLCETYKYTREYLLNSKLFSLEPPQTAFSLDIQPISYPDKCKLKQIHLVSRHGSRYPAPESILAFDELEKIFANVSVAKEWYKNPFPMSKNYLLTKRGEIEPYFDGLQSRKRYAKFWNGVEYDPEVIKFQSTQISRTGASMMSFSQGLFNRKGPLDTCKSQPIYYWNLPLKQDDILLMYDACRRWNETVLASNKLLEQRYAYGNTTLTQISKSLSERYHISPPLDPHLVPYIFLNCQFWLTVFNRTDAWCSLLSPKELLLIRYHNDIIFYYQYSYGHPLNTRLGCRYFTQLVNGVEDYLNGNSSMIADLKNAHSFTMYVILTTLGVFKNKYPVSADLTYEQIKELEYTQDRTLYWSSTLYFEIYKCSDRVLIRALLNFKPLLIPGCENEYCEWNKFKETLGDKIGCDFEKMCAYP</sequence>
<keyword evidence="16" id="KW-1015">Disulfide bond</keyword>
<gene>
    <name evidence="18" type="ORF">FCALED_LOCUS12060</name>
</gene>
<evidence type="ECO:0000256" key="17">
    <source>
        <dbReference type="SAM" id="SignalP"/>
    </source>
</evidence>
<dbReference type="InterPro" id="IPR033379">
    <property type="entry name" value="Acid_Pase_AS"/>
</dbReference>
<evidence type="ECO:0000256" key="8">
    <source>
        <dbReference type="ARBA" id="ARBA00022801"/>
    </source>
</evidence>
<dbReference type="EC" id="3.1.3.62" evidence="4"/>
<comment type="catalytic activity">
    <reaction evidence="14">
        <text>1D-myo-inositol hexakisphosphate + H2O = 1D-myo-inositol 1,2,4,5,6-pentakisphosphate + phosphate</text>
        <dbReference type="Rhea" id="RHEA:16989"/>
        <dbReference type="ChEBI" id="CHEBI:15377"/>
        <dbReference type="ChEBI" id="CHEBI:43474"/>
        <dbReference type="ChEBI" id="CHEBI:57798"/>
        <dbReference type="ChEBI" id="CHEBI:58130"/>
        <dbReference type="EC" id="3.1.3.62"/>
    </reaction>
    <physiologicalReaction direction="left-to-right" evidence="14">
        <dbReference type="Rhea" id="RHEA:16990"/>
    </physiologicalReaction>
</comment>
<keyword evidence="19" id="KW-1185">Reference proteome</keyword>
<keyword evidence="6" id="KW-1003">Cell membrane</keyword>
<dbReference type="PIRSF" id="PIRSF000894">
    <property type="entry name" value="Acid_phosphatase"/>
    <property type="match status" value="1"/>
</dbReference>
<dbReference type="OrthoDB" id="6509975at2759"/>
<dbReference type="AlphaFoldDB" id="A0A9N9ED98"/>
<protein>
    <recommendedName>
        <fullName evidence="5">Multiple inositol polyphosphate phosphatase 1</fullName>
        <ecNumber evidence="4">3.1.3.62</ecNumber>
        <ecNumber evidence="3">3.1.3.80</ecNumber>
    </recommendedName>
    <alternativeName>
        <fullName evidence="11">2,3-bisphosphoglycerate 3-phosphatase</fullName>
    </alternativeName>
</protein>
<evidence type="ECO:0000256" key="16">
    <source>
        <dbReference type="PIRSR" id="PIRSR000894-2"/>
    </source>
</evidence>
<dbReference type="InterPro" id="IPR029033">
    <property type="entry name" value="His_PPase_superfam"/>
</dbReference>
<dbReference type="Gene3D" id="3.40.50.1240">
    <property type="entry name" value="Phosphoglycerate mutase-like"/>
    <property type="match status" value="1"/>
</dbReference>
<evidence type="ECO:0000313" key="18">
    <source>
        <dbReference type="EMBL" id="CAG8671827.1"/>
    </source>
</evidence>
<evidence type="ECO:0000256" key="3">
    <source>
        <dbReference type="ARBA" id="ARBA00012976"/>
    </source>
</evidence>
<evidence type="ECO:0000256" key="7">
    <source>
        <dbReference type="ARBA" id="ARBA00022729"/>
    </source>
</evidence>
<dbReference type="GO" id="GO:0005886">
    <property type="term" value="C:plasma membrane"/>
    <property type="evidence" value="ECO:0007669"/>
    <property type="project" value="UniProtKB-SubCell"/>
</dbReference>
<evidence type="ECO:0000256" key="14">
    <source>
        <dbReference type="ARBA" id="ARBA00043691"/>
    </source>
</evidence>
<feature type="chain" id="PRO_5040181151" description="Multiple inositol polyphosphate phosphatase 1" evidence="17">
    <location>
        <begin position="27"/>
        <end position="438"/>
    </location>
</feature>
<comment type="catalytic activity">
    <reaction evidence="15">
        <text>(2R)-2,3-bisphosphoglycerate + H2O = (2R)-2-phosphoglycerate + phosphate</text>
        <dbReference type="Rhea" id="RHEA:27381"/>
        <dbReference type="ChEBI" id="CHEBI:15377"/>
        <dbReference type="ChEBI" id="CHEBI:43474"/>
        <dbReference type="ChEBI" id="CHEBI:58248"/>
        <dbReference type="ChEBI" id="CHEBI:58289"/>
        <dbReference type="EC" id="3.1.3.80"/>
    </reaction>
    <physiologicalReaction direction="left-to-right" evidence="15">
        <dbReference type="Rhea" id="RHEA:27382"/>
    </physiologicalReaction>
</comment>
<evidence type="ECO:0000256" key="2">
    <source>
        <dbReference type="ARBA" id="ARBA00008422"/>
    </source>
</evidence>
<dbReference type="Pfam" id="PF00328">
    <property type="entry name" value="His_Phos_2"/>
    <property type="match status" value="1"/>
</dbReference>
<evidence type="ECO:0000256" key="11">
    <source>
        <dbReference type="ARBA" id="ARBA00031642"/>
    </source>
</evidence>
<dbReference type="Proteomes" id="UP000789570">
    <property type="component" value="Unassembled WGS sequence"/>
</dbReference>
<feature type="signal peptide" evidence="17">
    <location>
        <begin position="1"/>
        <end position="26"/>
    </location>
</feature>
<comment type="catalytic activity">
    <reaction evidence="13">
        <text>1D-myo-inositol 1,2,4,5,6-pentakisphosphate + H2O = 1D-myo-inositol 1,2,5,6-tetrakisphosphate + phosphate</text>
        <dbReference type="Rhea" id="RHEA:77115"/>
        <dbReference type="ChEBI" id="CHEBI:15377"/>
        <dbReference type="ChEBI" id="CHEBI:43474"/>
        <dbReference type="ChEBI" id="CHEBI:57798"/>
        <dbReference type="ChEBI" id="CHEBI:195535"/>
        <dbReference type="EC" id="3.1.3.62"/>
    </reaction>
    <physiologicalReaction direction="left-to-right" evidence="13">
        <dbReference type="Rhea" id="RHEA:77116"/>
    </physiologicalReaction>
</comment>
<dbReference type="CDD" id="cd07061">
    <property type="entry name" value="HP_HAP_like"/>
    <property type="match status" value="1"/>
</dbReference>
<dbReference type="InterPro" id="IPR016274">
    <property type="entry name" value="Histidine_acid_Pase_euk"/>
</dbReference>
<evidence type="ECO:0000256" key="15">
    <source>
        <dbReference type="ARBA" id="ARBA00043832"/>
    </source>
</evidence>
<evidence type="ECO:0000256" key="5">
    <source>
        <dbReference type="ARBA" id="ARBA00018097"/>
    </source>
</evidence>
<comment type="caution">
    <text evidence="18">The sequence shown here is derived from an EMBL/GenBank/DDBJ whole genome shotgun (WGS) entry which is preliminary data.</text>
</comment>
<dbReference type="GO" id="GO:0052745">
    <property type="term" value="F:inositol phosphate phosphatase activity"/>
    <property type="evidence" value="ECO:0007669"/>
    <property type="project" value="TreeGrafter"/>
</dbReference>
<comment type="subcellular location">
    <subcellularLocation>
        <location evidence="1">Cell membrane</location>
    </subcellularLocation>
</comment>
<dbReference type="EMBL" id="CAJVPQ010005544">
    <property type="protein sequence ID" value="CAG8671827.1"/>
    <property type="molecule type" value="Genomic_DNA"/>
</dbReference>
<feature type="disulfide bond" evidence="16">
    <location>
        <begin position="259"/>
        <end position="273"/>
    </location>
</feature>
<dbReference type="GO" id="GO:0003993">
    <property type="term" value="F:acid phosphatase activity"/>
    <property type="evidence" value="ECO:0007669"/>
    <property type="project" value="TreeGrafter"/>
</dbReference>
<dbReference type="SUPFAM" id="SSF53254">
    <property type="entry name" value="Phosphoglycerate mutase-like"/>
    <property type="match status" value="1"/>
</dbReference>
<evidence type="ECO:0000256" key="13">
    <source>
        <dbReference type="ARBA" id="ARBA00043671"/>
    </source>
</evidence>
<evidence type="ECO:0000256" key="1">
    <source>
        <dbReference type="ARBA" id="ARBA00004236"/>
    </source>
</evidence>
<feature type="disulfide bond" evidence="16">
    <location>
        <begin position="409"/>
        <end position="414"/>
    </location>
</feature>
<keyword evidence="9" id="KW-0472">Membrane</keyword>
<keyword evidence="10" id="KW-0325">Glycoprotein</keyword>
<keyword evidence="8" id="KW-0378">Hydrolase</keyword>
<keyword evidence="7 17" id="KW-0732">Signal</keyword>
<feature type="disulfide bond" evidence="16">
    <location>
        <begin position="64"/>
        <end position="389"/>
    </location>
</feature>
<name>A0A9N9ED98_9GLOM</name>
<organism evidence="18 19">
    <name type="scientific">Funneliformis caledonium</name>
    <dbReference type="NCBI Taxonomy" id="1117310"/>
    <lineage>
        <taxon>Eukaryota</taxon>
        <taxon>Fungi</taxon>
        <taxon>Fungi incertae sedis</taxon>
        <taxon>Mucoromycota</taxon>
        <taxon>Glomeromycotina</taxon>
        <taxon>Glomeromycetes</taxon>
        <taxon>Glomerales</taxon>
        <taxon>Glomeraceae</taxon>
        <taxon>Funneliformis</taxon>
    </lineage>
</organism>
<proteinExistence type="inferred from homology"/>
<dbReference type="PROSITE" id="PS00616">
    <property type="entry name" value="HIS_ACID_PHOSPHAT_1"/>
    <property type="match status" value="1"/>
</dbReference>
<reference evidence="18" key="1">
    <citation type="submission" date="2021-06" db="EMBL/GenBank/DDBJ databases">
        <authorList>
            <person name="Kallberg Y."/>
            <person name="Tangrot J."/>
            <person name="Rosling A."/>
        </authorList>
    </citation>
    <scope>NUCLEOTIDE SEQUENCE</scope>
    <source>
        <strain evidence="18">UK204</strain>
    </source>
</reference>
<dbReference type="GO" id="GO:0034417">
    <property type="term" value="F:bisphosphoglycerate 3-phosphatase activity"/>
    <property type="evidence" value="ECO:0007669"/>
    <property type="project" value="UniProtKB-EC"/>
</dbReference>
<dbReference type="EC" id="3.1.3.80" evidence="3"/>
<comment type="catalytic activity">
    <reaction evidence="12">
        <text>1D-myo-inositol 1,2,5,6-tetrakisphosphate + H2O = 1D-myo-inositol 1,2,6-trisphosphate + phosphate</text>
        <dbReference type="Rhea" id="RHEA:77119"/>
        <dbReference type="ChEBI" id="CHEBI:15377"/>
        <dbReference type="ChEBI" id="CHEBI:43474"/>
        <dbReference type="ChEBI" id="CHEBI:195535"/>
        <dbReference type="ChEBI" id="CHEBI:195537"/>
        <dbReference type="EC" id="3.1.3.62"/>
    </reaction>
    <physiologicalReaction direction="left-to-right" evidence="12">
        <dbReference type="Rhea" id="RHEA:77120"/>
    </physiologicalReaction>
</comment>
<dbReference type="PANTHER" id="PTHR20963">
    <property type="entry name" value="MULTIPLE INOSITOL POLYPHOSPHATE PHOSPHATASE-RELATED"/>
    <property type="match status" value="1"/>
</dbReference>
<evidence type="ECO:0000256" key="12">
    <source>
        <dbReference type="ARBA" id="ARBA00043668"/>
    </source>
</evidence>